<feature type="compositionally biased region" description="Polar residues" evidence="1">
    <location>
        <begin position="460"/>
        <end position="474"/>
    </location>
</feature>
<feature type="region of interest" description="Disordered" evidence="1">
    <location>
        <begin position="460"/>
        <end position="574"/>
    </location>
</feature>
<feature type="compositionally biased region" description="Acidic residues" evidence="1">
    <location>
        <begin position="491"/>
        <end position="502"/>
    </location>
</feature>
<feature type="compositionally biased region" description="Polar residues" evidence="1">
    <location>
        <begin position="503"/>
        <end position="516"/>
    </location>
</feature>
<feature type="transmembrane region" description="Helical" evidence="2">
    <location>
        <begin position="601"/>
        <end position="621"/>
    </location>
</feature>
<evidence type="ECO:0000313" key="4">
    <source>
        <dbReference type="Proteomes" id="UP001364890"/>
    </source>
</evidence>
<proteinExistence type="predicted"/>
<keyword evidence="4" id="KW-1185">Reference proteome</keyword>
<protein>
    <recommendedName>
        <fullName evidence="5">Gram-positive cocci surface proteins LPxTG domain-containing protein</fullName>
    </recommendedName>
</protein>
<keyword evidence="2" id="KW-0812">Transmembrane</keyword>
<sequence>MKKYCWKLSWILLGIFALVLLVPSIVVAEENDSQSFQLEVNILNNDTEYAEIVDVEVTDLQGVNEINVEIPNSDEEGKNVEAVANVTATEELVAVEANVIAQSNSTTTSEQEVIDIASDEVDVEALNQKESSSFTAVSSEQAVVDVRIEELIQTDDVDVEVLKEEESSTAASKSSEEAVVDIGIEDIILTDDVDVEVLKEEESSTAASKSSEEVLVDIGIEDKILTDDVDVEVLKEEESSTTTVKSTKEAGVHLGIIDLPLLDTLHVGVLEDHQFSQTNREIYSNSKLLTVGLNDGSPSASDKTILDDLELNVLEDSNKENDSIKMDKSSVVGIELVNRQLGDLAAFVILDESVQNEKVTSNDRGVIEIASNELPLANGIHLGVLDQHDTSNDGSNSFSEGVLQLDVLSDVLDEISVDVLTSEGQTTSNDGTIQKDNAASLRFNNRLLDNAVSILPRVSSASAPSVNNPTNPSDNLVEDPETIIGDVPGINDEDGSVSEAENEGTNNENSKGTNGDSSEETTKGTTEESSEDLNENLGSDSDGSTDENENLYGSGVGSEEEENNQSVAVGSGSDFNGGNGNSALSDSNYFSGSSLPKTGGFFTGIMLLVIAISLFGGGLTIRKFA</sequence>
<dbReference type="Proteomes" id="UP001364890">
    <property type="component" value="Unassembled WGS sequence"/>
</dbReference>
<evidence type="ECO:0000256" key="1">
    <source>
        <dbReference type="SAM" id="MobiDB-lite"/>
    </source>
</evidence>
<name>A0ABU8F460_9BACI</name>
<feature type="compositionally biased region" description="Low complexity" evidence="1">
    <location>
        <begin position="564"/>
        <end position="574"/>
    </location>
</feature>
<evidence type="ECO:0000256" key="2">
    <source>
        <dbReference type="SAM" id="Phobius"/>
    </source>
</evidence>
<keyword evidence="2" id="KW-0472">Membrane</keyword>
<comment type="caution">
    <text evidence="3">The sequence shown here is derived from an EMBL/GenBank/DDBJ whole genome shotgun (WGS) entry which is preliminary data.</text>
</comment>
<accession>A0ABU8F460</accession>
<keyword evidence="2" id="KW-1133">Transmembrane helix</keyword>
<evidence type="ECO:0008006" key="5">
    <source>
        <dbReference type="Google" id="ProtNLM"/>
    </source>
</evidence>
<evidence type="ECO:0000313" key="3">
    <source>
        <dbReference type="EMBL" id="MEI4769045.1"/>
    </source>
</evidence>
<dbReference type="RefSeq" id="WP_336496593.1">
    <property type="nucleotide sequence ID" value="NZ_JBAWSY010000002.1"/>
</dbReference>
<dbReference type="EMBL" id="JBAWSY010000002">
    <property type="protein sequence ID" value="MEI4769045.1"/>
    <property type="molecule type" value="Genomic_DNA"/>
</dbReference>
<reference evidence="3 4" key="1">
    <citation type="submission" date="2024-01" db="EMBL/GenBank/DDBJ databases">
        <title>Seven novel Bacillus-like species.</title>
        <authorList>
            <person name="Liu G."/>
        </authorList>
    </citation>
    <scope>NUCLEOTIDE SEQUENCE [LARGE SCALE GENOMIC DNA]</scope>
    <source>
        <strain evidence="3 4">FJAT-51614</strain>
    </source>
</reference>
<organism evidence="3 4">
    <name type="scientific">Psychrobacillus mangrovi</name>
    <dbReference type="NCBI Taxonomy" id="3117745"/>
    <lineage>
        <taxon>Bacteria</taxon>
        <taxon>Bacillati</taxon>
        <taxon>Bacillota</taxon>
        <taxon>Bacilli</taxon>
        <taxon>Bacillales</taxon>
        <taxon>Bacillaceae</taxon>
        <taxon>Psychrobacillus</taxon>
    </lineage>
</organism>
<gene>
    <name evidence="3" type="ORF">WAX74_05145</name>
</gene>